<dbReference type="AlphaFoldDB" id="A0A2N7UFT9"/>
<comment type="caution">
    <text evidence="2">The sequence shown here is derived from an EMBL/GenBank/DDBJ whole genome shotgun (WGS) entry which is preliminary data.</text>
</comment>
<feature type="region of interest" description="Disordered" evidence="1">
    <location>
        <begin position="143"/>
        <end position="175"/>
    </location>
</feature>
<organism evidence="2 3">
    <name type="scientific">Halomonas urumqiensis</name>
    <dbReference type="NCBI Taxonomy" id="1684789"/>
    <lineage>
        <taxon>Bacteria</taxon>
        <taxon>Pseudomonadati</taxon>
        <taxon>Pseudomonadota</taxon>
        <taxon>Gammaproteobacteria</taxon>
        <taxon>Oceanospirillales</taxon>
        <taxon>Halomonadaceae</taxon>
        <taxon>Halomonas</taxon>
    </lineage>
</organism>
<proteinExistence type="predicted"/>
<protein>
    <submittedName>
        <fullName evidence="2">Uncharacterized protein</fullName>
    </submittedName>
</protein>
<dbReference type="Proteomes" id="UP000235547">
    <property type="component" value="Unassembled WGS sequence"/>
</dbReference>
<accession>A0A2N7UFT9</accession>
<sequence>MALFATLLVSPLALGETLELPADAEIEVQVIDRLVLDEAESRRDDILLKPVANGGGSHQLPDYCVMIGDAQRNDERLRLTASSITCIETEGSDSDIFSGEISAAAFGADGNFGLAACDSGRCELGPEQGFTLRLAEALAIEEQHNPSAQINEQRRQADGEGVANPIPAEQPDPEQ</sequence>
<evidence type="ECO:0000313" key="2">
    <source>
        <dbReference type="EMBL" id="PMR79319.1"/>
    </source>
</evidence>
<dbReference type="OrthoDB" id="6118120at2"/>
<gene>
    <name evidence="2" type="ORF">C1H70_12880</name>
</gene>
<reference evidence="2 3" key="1">
    <citation type="submission" date="2018-01" db="EMBL/GenBank/DDBJ databases">
        <title>Halomonas endophytica sp. nov., isolated from storage liquid in the stems of Populus euphratica.</title>
        <authorList>
            <person name="Chen C."/>
        </authorList>
    </citation>
    <scope>NUCLEOTIDE SEQUENCE [LARGE SCALE GENOMIC DNA]</scope>
    <source>
        <strain evidence="2 3">BZ-SZ-XJ27</strain>
    </source>
</reference>
<evidence type="ECO:0000313" key="3">
    <source>
        <dbReference type="Proteomes" id="UP000235547"/>
    </source>
</evidence>
<evidence type="ECO:0000256" key="1">
    <source>
        <dbReference type="SAM" id="MobiDB-lite"/>
    </source>
</evidence>
<name>A0A2N7UFT9_9GAMM</name>
<keyword evidence="3" id="KW-1185">Reference proteome</keyword>
<dbReference type="EMBL" id="PNRG01000029">
    <property type="protein sequence ID" value="PMR79319.1"/>
    <property type="molecule type" value="Genomic_DNA"/>
</dbReference>